<evidence type="ECO:0000259" key="1">
    <source>
        <dbReference type="Pfam" id="PF07992"/>
    </source>
</evidence>
<dbReference type="InterPro" id="IPR023753">
    <property type="entry name" value="FAD/NAD-binding_dom"/>
</dbReference>
<accession>A0AA39G0B2</accession>
<feature type="domain" description="FAD/NAD(P)-binding" evidence="1">
    <location>
        <begin position="272"/>
        <end position="396"/>
    </location>
</feature>
<proteinExistence type="predicted"/>
<dbReference type="GO" id="GO:0016491">
    <property type="term" value="F:oxidoreductase activity"/>
    <property type="evidence" value="ECO:0007669"/>
    <property type="project" value="InterPro"/>
</dbReference>
<organism evidence="2 3">
    <name type="scientific">Microctonus hyperodae</name>
    <name type="common">Parasitoid wasp</name>
    <dbReference type="NCBI Taxonomy" id="165561"/>
    <lineage>
        <taxon>Eukaryota</taxon>
        <taxon>Metazoa</taxon>
        <taxon>Ecdysozoa</taxon>
        <taxon>Arthropoda</taxon>
        <taxon>Hexapoda</taxon>
        <taxon>Insecta</taxon>
        <taxon>Pterygota</taxon>
        <taxon>Neoptera</taxon>
        <taxon>Endopterygota</taxon>
        <taxon>Hymenoptera</taxon>
        <taxon>Apocrita</taxon>
        <taxon>Ichneumonoidea</taxon>
        <taxon>Braconidae</taxon>
        <taxon>Euphorinae</taxon>
        <taxon>Microctonus</taxon>
    </lineage>
</organism>
<reference evidence="2" key="2">
    <citation type="submission" date="2023-03" db="EMBL/GenBank/DDBJ databases">
        <authorList>
            <person name="Inwood S.N."/>
            <person name="Skelly J.G."/>
            <person name="Guhlin J."/>
            <person name="Harrop T.W.R."/>
            <person name="Goldson S.G."/>
            <person name="Dearden P.K."/>
        </authorList>
    </citation>
    <scope>NUCLEOTIDE SEQUENCE</scope>
    <source>
        <strain evidence="2">Lincoln</strain>
        <tissue evidence="2">Whole body</tissue>
    </source>
</reference>
<dbReference type="AlphaFoldDB" id="A0AA39G0B2"/>
<evidence type="ECO:0000313" key="3">
    <source>
        <dbReference type="Proteomes" id="UP001168972"/>
    </source>
</evidence>
<dbReference type="PANTHER" id="PTHR15192">
    <property type="entry name" value="PROTEIN CBG05349"/>
    <property type="match status" value="1"/>
</dbReference>
<dbReference type="EMBL" id="JAQQBR010000004">
    <property type="protein sequence ID" value="KAK0179137.1"/>
    <property type="molecule type" value="Genomic_DNA"/>
</dbReference>
<reference evidence="2" key="1">
    <citation type="journal article" date="2023" name="bioRxiv">
        <title>Scaffold-level genome assemblies of two parasitoid biocontrol wasps reveal the parthenogenesis mechanism and an associated novel virus.</title>
        <authorList>
            <person name="Inwood S."/>
            <person name="Skelly J."/>
            <person name="Guhlin J."/>
            <person name="Harrop T."/>
            <person name="Goldson S."/>
            <person name="Dearden P."/>
        </authorList>
    </citation>
    <scope>NUCLEOTIDE SEQUENCE</scope>
    <source>
        <strain evidence="2">Lincoln</strain>
        <tissue evidence="2">Whole body</tissue>
    </source>
</reference>
<protein>
    <recommendedName>
        <fullName evidence="1">FAD/NAD(P)-binding domain-containing protein</fullName>
    </recommendedName>
</protein>
<evidence type="ECO:0000313" key="2">
    <source>
        <dbReference type="EMBL" id="KAK0179137.1"/>
    </source>
</evidence>
<dbReference type="InterPro" id="IPR036188">
    <property type="entry name" value="FAD/NAD-bd_sf"/>
</dbReference>
<sequence length="573" mass="64403">MQDLSQADDENILYKDVVIVGNGPGGIFLSYLLNGNWPYYTGQPHPGDEMLSARLEFVVEKATNRFKEDNDDGKKIIQTINRRNHSIKNELYGTVDKKSLLEIPQRDLEILASGVEGRGTCRPLALLLDQLQHPCVDAGLNLPSLLVWKSAEYHPKQKIIDHVSLGKGPPGGAWQFMDPNILTISLDRWMSLPGLEIQEWESMIEAEQSRKSAMLRECIGDKRLLLSQTKVNRSNEMRRILVGSVAAYYKDYVVKQGLAKYFKSGRIVTSVRPILEVDNHDKEYGWIVQGYENLSGKRFHYKCKNVVIATGTTNSFNRLGIAGEETQSCWVTHQLNDFETRLDRLVGKCKKCAAKRKNQDLSQIDPVLVIGAGLSAADAIMAARNRGIPVIHAFRESTDLADDNLNNVKLTTSIYDRLRSLPVSMYPEYHEVYEMMVDDKTHRLYKALPGYTVIDLGVKSDDTNKTKERTVSLQSPDGNIYRYRVSIVAILIGAKPDLSYLGEYAEKFGRIVDKPIDGRSNPIEIDDFTYEVVRSPCKGLYAIGPLVGDNFVRFILGGAFGVAAHLIRNLDID</sequence>
<dbReference type="Proteomes" id="UP001168972">
    <property type="component" value="Unassembled WGS sequence"/>
</dbReference>
<keyword evidence="3" id="KW-1185">Reference proteome</keyword>
<dbReference type="SUPFAM" id="SSF51905">
    <property type="entry name" value="FAD/NAD(P)-binding domain"/>
    <property type="match status" value="1"/>
</dbReference>
<gene>
    <name evidence="2" type="ORF">PV327_007956</name>
</gene>
<dbReference type="Pfam" id="PF07992">
    <property type="entry name" value="Pyr_redox_2"/>
    <property type="match status" value="1"/>
</dbReference>
<name>A0AA39G0B2_MICHY</name>
<comment type="caution">
    <text evidence="2">The sequence shown here is derived from an EMBL/GenBank/DDBJ whole genome shotgun (WGS) entry which is preliminary data.</text>
</comment>
<dbReference type="Gene3D" id="3.50.50.60">
    <property type="entry name" value="FAD/NAD(P)-binding domain"/>
    <property type="match status" value="1"/>
</dbReference>
<dbReference type="InterPro" id="IPR029731">
    <property type="entry name" value="OSGIN1/2"/>
</dbReference>
<dbReference type="PANTHER" id="PTHR15192:SF8">
    <property type="entry name" value="FAD_NAD(P)-BINDING DOMAIN-CONTAINING PROTEIN"/>
    <property type="match status" value="1"/>
</dbReference>